<dbReference type="EMBL" id="LRPU01000102">
    <property type="protein sequence ID" value="KXA10418.1"/>
    <property type="molecule type" value="Genomic_DNA"/>
</dbReference>
<sequence length="42" mass="4858">MDKSCVKLKKGAVLPLLKSYPHVDNFSFLVENKIIKINYLYS</sequence>
<dbReference type="AlphaFoldDB" id="A0A133N297"/>
<dbReference type="PATRIC" id="fig|1502.174.peg.2094"/>
<proteinExistence type="predicted"/>
<evidence type="ECO:0000313" key="1">
    <source>
        <dbReference type="EMBL" id="KXA10418.1"/>
    </source>
</evidence>
<protein>
    <submittedName>
        <fullName evidence="1">Uncharacterized protein</fullName>
    </submittedName>
</protein>
<accession>A0A133N297</accession>
<gene>
    <name evidence="1" type="ORF">HMPREF3222_02081</name>
</gene>
<comment type="caution">
    <text evidence="1">The sequence shown here is derived from an EMBL/GenBank/DDBJ whole genome shotgun (WGS) entry which is preliminary data.</text>
</comment>
<organism evidence="1 2">
    <name type="scientific">Clostridium perfringens</name>
    <dbReference type="NCBI Taxonomy" id="1502"/>
    <lineage>
        <taxon>Bacteria</taxon>
        <taxon>Bacillati</taxon>
        <taxon>Bacillota</taxon>
        <taxon>Clostridia</taxon>
        <taxon>Eubacteriales</taxon>
        <taxon>Clostridiaceae</taxon>
        <taxon>Clostridium</taxon>
    </lineage>
</organism>
<dbReference type="Proteomes" id="UP000070646">
    <property type="component" value="Unassembled WGS sequence"/>
</dbReference>
<evidence type="ECO:0000313" key="2">
    <source>
        <dbReference type="Proteomes" id="UP000070646"/>
    </source>
</evidence>
<name>A0A133N297_CLOPF</name>
<reference evidence="1 2" key="1">
    <citation type="submission" date="2016-01" db="EMBL/GenBank/DDBJ databases">
        <authorList>
            <person name="Oliw E.H."/>
        </authorList>
    </citation>
    <scope>NUCLEOTIDE SEQUENCE [LARGE SCALE GENOMIC DNA]</scope>
    <source>
        <strain evidence="1 2">MJR7757A</strain>
    </source>
</reference>